<dbReference type="GO" id="GO:0005765">
    <property type="term" value="C:lysosomal membrane"/>
    <property type="evidence" value="ECO:0007669"/>
    <property type="project" value="UniProtKB-SubCell"/>
</dbReference>
<evidence type="ECO:0000256" key="5">
    <source>
        <dbReference type="ARBA" id="ARBA00022801"/>
    </source>
</evidence>
<comment type="subcellular location">
    <subcellularLocation>
        <location evidence="9">Lysosome membrane</location>
        <topology evidence="9">Peripheral membrane protein</topology>
    </subcellularLocation>
    <subcellularLocation>
        <location evidence="1">Secreted</location>
    </subcellularLocation>
</comment>
<accession>A0A2G5F4V4</accession>
<keyword evidence="13" id="KW-1185">Reference proteome</keyword>
<keyword evidence="5" id="KW-0378">Hydrolase</keyword>
<feature type="signal peptide" evidence="11">
    <location>
        <begin position="1"/>
        <end position="18"/>
    </location>
</feature>
<reference evidence="12 13" key="1">
    <citation type="submission" date="2017-09" db="EMBL/GenBank/DDBJ databases">
        <title>WGS assembly of Aquilegia coerulea Goldsmith.</title>
        <authorList>
            <person name="Hodges S."/>
            <person name="Kramer E."/>
            <person name="Nordborg M."/>
            <person name="Tomkins J."/>
            <person name="Borevitz J."/>
            <person name="Derieg N."/>
            <person name="Yan J."/>
            <person name="Mihaltcheva S."/>
            <person name="Hayes R.D."/>
            <person name="Rokhsar D."/>
        </authorList>
    </citation>
    <scope>NUCLEOTIDE SEQUENCE [LARGE SCALE GENOMIC DNA]</scope>
    <source>
        <strain evidence="13">cv. Goldsmith</strain>
    </source>
</reference>
<proteinExistence type="inferred from homology"/>
<keyword evidence="3" id="KW-0964">Secreted</keyword>
<evidence type="ECO:0000256" key="1">
    <source>
        <dbReference type="ARBA" id="ARBA00004613"/>
    </source>
</evidence>
<evidence type="ECO:0000313" key="13">
    <source>
        <dbReference type="Proteomes" id="UP000230069"/>
    </source>
</evidence>
<organism evidence="12 13">
    <name type="scientific">Aquilegia coerulea</name>
    <name type="common">Rocky mountain columbine</name>
    <dbReference type="NCBI Taxonomy" id="218851"/>
    <lineage>
        <taxon>Eukaryota</taxon>
        <taxon>Viridiplantae</taxon>
        <taxon>Streptophyta</taxon>
        <taxon>Embryophyta</taxon>
        <taxon>Tracheophyta</taxon>
        <taxon>Spermatophyta</taxon>
        <taxon>Magnoliopsida</taxon>
        <taxon>Ranunculales</taxon>
        <taxon>Ranunculaceae</taxon>
        <taxon>Thalictroideae</taxon>
        <taxon>Aquilegia</taxon>
    </lineage>
</organism>
<sequence length="520" mass="57961">MVLRNILLVLLISNLSLCLSLLAEDVTVTVQSVTNIGTTDDNFVCATLDWWPSTKCNYNQCPWGKAGLLTLDLKNKILSNSIKAFKSLRIRIGGSLQDQILYKVGFAIKYCHHMNRSRDGRQGFTDGCLTMERWDQINDLLNKTGAVLAFGLNGLVGRDYASNDSQFSFVGDWDTRNARDLIEYTISKGYNNVDSWELGNELCGNKDFTQVDAKQYAKDVIALRKVIDKLYKKSTVQPKLLAPGGIYDEEWFHTFLQASGPNVVDVTTHHIYNLGPGDDPNLIHKVQDPLYLDQVAQTYKDVETTVRSFPWTSAWVGEAGGAYNSGGKTVSHTYVNSFWYLDQLGMTSKFNHKVYCRQTLIGGNYGLLNTTTFVPNPDYYSALLWHRLMGKTVLSTTHNGSPYLRAYSHCSKNKPGITLLLINMSNSTSLNVSVANDLNLHNMNEESKGGNAREEYHLTPKDNNVQSDVMLLNGSPLVLTKALDIPALKPILVDPNSPIYVAPDSIVFVSLRDFQAPVCA</sequence>
<dbReference type="InterPro" id="IPR017853">
    <property type="entry name" value="GH"/>
</dbReference>
<dbReference type="PANTHER" id="PTHR14363:SF13">
    <property type="entry name" value="OS07G0598400 PROTEIN"/>
    <property type="match status" value="1"/>
</dbReference>
<keyword evidence="7" id="KW-0325">Glycoprotein</keyword>
<name>A0A2G5F4V4_AQUCA</name>
<dbReference type="AlphaFoldDB" id="A0A2G5F4V4"/>
<evidence type="ECO:0000256" key="8">
    <source>
        <dbReference type="ARBA" id="ARBA00023228"/>
    </source>
</evidence>
<dbReference type="FunFam" id="3.20.20.80:FF:000023">
    <property type="entry name" value="heparanase-like protein 3"/>
    <property type="match status" value="1"/>
</dbReference>
<dbReference type="STRING" id="218851.A0A2G5F4V4"/>
<dbReference type="OrthoDB" id="726732at2759"/>
<dbReference type="Gene3D" id="3.20.20.80">
    <property type="entry name" value="Glycosidases"/>
    <property type="match status" value="1"/>
</dbReference>
<evidence type="ECO:0000256" key="11">
    <source>
        <dbReference type="SAM" id="SignalP"/>
    </source>
</evidence>
<dbReference type="PANTHER" id="PTHR14363">
    <property type="entry name" value="HEPARANASE-RELATED"/>
    <property type="match status" value="1"/>
</dbReference>
<keyword evidence="8" id="KW-0458">Lysosome</keyword>
<dbReference type="GO" id="GO:0005576">
    <property type="term" value="C:extracellular region"/>
    <property type="evidence" value="ECO:0007669"/>
    <property type="project" value="UniProtKB-SubCell"/>
</dbReference>
<evidence type="ECO:0000256" key="9">
    <source>
        <dbReference type="ARBA" id="ARBA00023765"/>
    </source>
</evidence>
<evidence type="ECO:0000256" key="10">
    <source>
        <dbReference type="ARBA" id="ARBA00055929"/>
    </source>
</evidence>
<comment type="similarity">
    <text evidence="2">Belongs to the glycosyl hydrolase 79 family.</text>
</comment>
<dbReference type="GO" id="GO:0009505">
    <property type="term" value="C:plant-type cell wall"/>
    <property type="evidence" value="ECO:0007669"/>
    <property type="project" value="TreeGrafter"/>
</dbReference>
<gene>
    <name evidence="12" type="ORF">AQUCO_00200771v1</name>
</gene>
<dbReference type="InterPro" id="IPR005199">
    <property type="entry name" value="Glyco_hydro_79"/>
</dbReference>
<evidence type="ECO:0000256" key="4">
    <source>
        <dbReference type="ARBA" id="ARBA00022729"/>
    </source>
</evidence>
<evidence type="ECO:0000256" key="7">
    <source>
        <dbReference type="ARBA" id="ARBA00023180"/>
    </source>
</evidence>
<comment type="function">
    <text evidence="10">Endoglycosidase which is a cell surface and extracellular matrix-degrading enzyme. Cleaves heparan sulfate proteoglycans (HSPGs) into heparan sulfate side chains and core proteoglycans.</text>
</comment>
<evidence type="ECO:0000256" key="2">
    <source>
        <dbReference type="ARBA" id="ARBA00009800"/>
    </source>
</evidence>
<keyword evidence="4 11" id="KW-0732">Signal</keyword>
<feature type="chain" id="PRO_5013807975" evidence="11">
    <location>
        <begin position="19"/>
        <end position="520"/>
    </location>
</feature>
<dbReference type="EMBL" id="KZ305019">
    <property type="protein sequence ID" value="PIA62980.1"/>
    <property type="molecule type" value="Genomic_DNA"/>
</dbReference>
<evidence type="ECO:0000313" key="12">
    <source>
        <dbReference type="EMBL" id="PIA62980.1"/>
    </source>
</evidence>
<keyword evidence="6" id="KW-0472">Membrane</keyword>
<dbReference type="Pfam" id="PF03662">
    <property type="entry name" value="Glyco_hydro_79n"/>
    <property type="match status" value="1"/>
</dbReference>
<evidence type="ECO:0000256" key="3">
    <source>
        <dbReference type="ARBA" id="ARBA00022525"/>
    </source>
</evidence>
<dbReference type="Proteomes" id="UP000230069">
    <property type="component" value="Unassembled WGS sequence"/>
</dbReference>
<dbReference type="SUPFAM" id="SSF51445">
    <property type="entry name" value="(Trans)glycosidases"/>
    <property type="match status" value="1"/>
</dbReference>
<evidence type="ECO:0000256" key="6">
    <source>
        <dbReference type="ARBA" id="ARBA00023136"/>
    </source>
</evidence>
<protein>
    <submittedName>
        <fullName evidence="12">Uncharacterized protein</fullName>
    </submittedName>
</protein>
<dbReference type="GO" id="GO:0004566">
    <property type="term" value="F:beta-glucuronidase activity"/>
    <property type="evidence" value="ECO:0007669"/>
    <property type="project" value="TreeGrafter"/>
</dbReference>
<dbReference type="InParanoid" id="A0A2G5F4V4"/>